<evidence type="ECO:0000313" key="10">
    <source>
        <dbReference type="Proteomes" id="UP000240542"/>
    </source>
</evidence>
<dbReference type="Pfam" id="PF01926">
    <property type="entry name" value="MMR_HSR1"/>
    <property type="match status" value="1"/>
</dbReference>
<dbReference type="FunFam" id="3.10.20.30:FF:000001">
    <property type="entry name" value="Ribosome-binding ATPase YchF"/>
    <property type="match status" value="1"/>
</dbReference>
<sequence length="403" mass="42271">MCHETSPPPIPAEHRNGAAAAIPRHGGRTGGGDRLDSQAVSLSIGIVGLPNVGKSTLFNALTKNDALAANYPFATIEPNVGVVGVPDPRLAALAEIHGSAKVLPATVTFVDIAGIVRGASEGEGLGNQFLANIRETDAICQVIRAFEDADVTHVDGDVEPSRDIETINTELILADLQTLEKAVPRLAKDARINAKDKDAKARAAAAEAAQEVLNSGRPLSTGGPAAGIDLALLRELNLMTVKPFLYVFNLDTDELGDAALRAKLADLVAPAEAVFLDAKIEAELAELDDGEAMELLESLGQSESGLSQLARVGFATLGLQTYLTAGPKESRAWTIPKGATAPEAAGVIHTDFQRGFIKAEVVSYDDLVAAGTMQAAKAAGKVRIEGKDYVMHDGDVVEFRFNV</sequence>
<comment type="cofactor">
    <cofactor evidence="1">
        <name>Mg(2+)</name>
        <dbReference type="ChEBI" id="CHEBI:18420"/>
    </cofactor>
</comment>
<accession>A0A2P8DJB4</accession>
<dbReference type="GO" id="GO:0005525">
    <property type="term" value="F:GTP binding"/>
    <property type="evidence" value="ECO:0007669"/>
    <property type="project" value="InterPro"/>
</dbReference>
<dbReference type="PANTHER" id="PTHR23305">
    <property type="entry name" value="OBG GTPASE FAMILY"/>
    <property type="match status" value="1"/>
</dbReference>
<evidence type="ECO:0000256" key="6">
    <source>
        <dbReference type="HAMAP-Rule" id="MF_00944"/>
    </source>
</evidence>
<dbReference type="GO" id="GO:0005737">
    <property type="term" value="C:cytoplasm"/>
    <property type="evidence" value="ECO:0007669"/>
    <property type="project" value="TreeGrafter"/>
</dbReference>
<evidence type="ECO:0000256" key="2">
    <source>
        <dbReference type="ARBA" id="ARBA00022723"/>
    </source>
</evidence>
<keyword evidence="5" id="KW-0460">Magnesium</keyword>
<feature type="domain" description="TGS" evidence="8">
    <location>
        <begin position="318"/>
        <end position="401"/>
    </location>
</feature>
<dbReference type="SUPFAM" id="SSF52540">
    <property type="entry name" value="P-loop containing nucleoside triphosphate hydrolases"/>
    <property type="match status" value="1"/>
</dbReference>
<organism evidence="9 10">
    <name type="scientific">Murinocardiopsis flavida</name>
    <dbReference type="NCBI Taxonomy" id="645275"/>
    <lineage>
        <taxon>Bacteria</taxon>
        <taxon>Bacillati</taxon>
        <taxon>Actinomycetota</taxon>
        <taxon>Actinomycetes</taxon>
        <taxon>Streptosporangiales</taxon>
        <taxon>Nocardiopsidaceae</taxon>
        <taxon>Murinocardiopsis</taxon>
    </lineage>
</organism>
<dbReference type="NCBIfam" id="TIGR00092">
    <property type="entry name" value="redox-regulated ATPase YchF"/>
    <property type="match status" value="1"/>
</dbReference>
<dbReference type="Gene3D" id="1.10.150.300">
    <property type="entry name" value="TGS-like domain"/>
    <property type="match status" value="1"/>
</dbReference>
<dbReference type="Proteomes" id="UP000240542">
    <property type="component" value="Unassembled WGS sequence"/>
</dbReference>
<feature type="binding site" evidence="6">
    <location>
        <begin position="51"/>
        <end position="56"/>
    </location>
    <ligand>
        <name>ATP</name>
        <dbReference type="ChEBI" id="CHEBI:30616"/>
    </ligand>
</feature>
<dbReference type="EMBL" id="PYGA01000008">
    <property type="protein sequence ID" value="PSK97291.1"/>
    <property type="molecule type" value="Genomic_DNA"/>
</dbReference>
<dbReference type="InterPro" id="IPR031167">
    <property type="entry name" value="G_OBG"/>
</dbReference>
<dbReference type="InterPro" id="IPR004095">
    <property type="entry name" value="TGS"/>
</dbReference>
<dbReference type="Gene3D" id="3.10.20.30">
    <property type="match status" value="1"/>
</dbReference>
<comment type="caution">
    <text evidence="9">The sequence shown here is derived from an EMBL/GenBank/DDBJ whole genome shotgun (WGS) entry which is preliminary data.</text>
</comment>
<dbReference type="GO" id="GO:0046872">
    <property type="term" value="F:metal ion binding"/>
    <property type="evidence" value="ECO:0007669"/>
    <property type="project" value="UniProtKB-KW"/>
</dbReference>
<dbReference type="PIRSF" id="PIRSF006641">
    <property type="entry name" value="CHP00092"/>
    <property type="match status" value="1"/>
</dbReference>
<keyword evidence="3 6" id="KW-0547">Nucleotide-binding</keyword>
<dbReference type="Pfam" id="PF06071">
    <property type="entry name" value="YchF-GTPase_C"/>
    <property type="match status" value="1"/>
</dbReference>
<dbReference type="PROSITE" id="PS51880">
    <property type="entry name" value="TGS"/>
    <property type="match status" value="1"/>
</dbReference>
<dbReference type="AlphaFoldDB" id="A0A2P8DJB4"/>
<dbReference type="InterPro" id="IPR041706">
    <property type="entry name" value="YchF_N"/>
</dbReference>
<dbReference type="PROSITE" id="PS51710">
    <property type="entry name" value="G_OBG"/>
    <property type="match status" value="1"/>
</dbReference>
<proteinExistence type="inferred from homology"/>
<dbReference type="GO" id="GO:0005524">
    <property type="term" value="F:ATP binding"/>
    <property type="evidence" value="ECO:0007669"/>
    <property type="project" value="UniProtKB-UniRule"/>
</dbReference>
<reference evidence="9 10" key="1">
    <citation type="submission" date="2018-03" db="EMBL/GenBank/DDBJ databases">
        <title>Genomic Encyclopedia of Archaeal and Bacterial Type Strains, Phase II (KMG-II): from individual species to whole genera.</title>
        <authorList>
            <person name="Goeker M."/>
        </authorList>
    </citation>
    <scope>NUCLEOTIDE SEQUENCE [LARGE SCALE GENOMIC DNA]</scope>
    <source>
        <strain evidence="9 10">DSM 45312</strain>
    </source>
</reference>
<dbReference type="Gene3D" id="3.40.50.300">
    <property type="entry name" value="P-loop containing nucleotide triphosphate hydrolases"/>
    <property type="match status" value="1"/>
</dbReference>
<dbReference type="InterPro" id="IPR013029">
    <property type="entry name" value="YchF_C"/>
</dbReference>
<dbReference type="FunFam" id="1.10.150.300:FF:000001">
    <property type="entry name" value="Ribosome-binding ATPase YchF"/>
    <property type="match status" value="1"/>
</dbReference>
<feature type="domain" description="OBG-type G" evidence="7">
    <location>
        <begin position="42"/>
        <end position="296"/>
    </location>
</feature>
<dbReference type="PANTHER" id="PTHR23305:SF18">
    <property type="entry name" value="OBG-TYPE G DOMAIN-CONTAINING PROTEIN"/>
    <property type="match status" value="1"/>
</dbReference>
<dbReference type="GO" id="GO:0016887">
    <property type="term" value="F:ATP hydrolysis activity"/>
    <property type="evidence" value="ECO:0007669"/>
    <property type="project" value="UniProtKB-UniRule"/>
</dbReference>
<gene>
    <name evidence="6" type="primary">ychF</name>
    <name evidence="9" type="ORF">CLV63_1089</name>
</gene>
<dbReference type="HAMAP" id="MF_00944">
    <property type="entry name" value="YchF_OLA1_ATPase"/>
    <property type="match status" value="1"/>
</dbReference>
<keyword evidence="10" id="KW-1185">Reference proteome</keyword>
<dbReference type="SUPFAM" id="SSF81271">
    <property type="entry name" value="TGS-like"/>
    <property type="match status" value="1"/>
</dbReference>
<dbReference type="InterPro" id="IPR012676">
    <property type="entry name" value="TGS-like"/>
</dbReference>
<evidence type="ECO:0000256" key="1">
    <source>
        <dbReference type="ARBA" id="ARBA00001946"/>
    </source>
</evidence>
<comment type="similarity">
    <text evidence="6">Belongs to the TRAFAC class OBG-HflX-like GTPase superfamily. OBG GTPase family. YchF/OLA1 subfamily.</text>
</comment>
<evidence type="ECO:0000256" key="4">
    <source>
        <dbReference type="ARBA" id="ARBA00022840"/>
    </source>
</evidence>
<keyword evidence="4 6" id="KW-0067">ATP-binding</keyword>
<evidence type="ECO:0000256" key="5">
    <source>
        <dbReference type="ARBA" id="ARBA00022842"/>
    </source>
</evidence>
<evidence type="ECO:0000259" key="7">
    <source>
        <dbReference type="PROSITE" id="PS51710"/>
    </source>
</evidence>
<evidence type="ECO:0000313" key="9">
    <source>
        <dbReference type="EMBL" id="PSK97291.1"/>
    </source>
</evidence>
<protein>
    <recommendedName>
        <fullName evidence="6">Ribosome-binding ATPase YchF</fullName>
    </recommendedName>
</protein>
<dbReference type="PRINTS" id="PR00326">
    <property type="entry name" value="GTP1OBG"/>
</dbReference>
<dbReference type="CDD" id="cd04867">
    <property type="entry name" value="TGS_YchF_OLA1"/>
    <property type="match status" value="1"/>
</dbReference>
<dbReference type="GO" id="GO:0043023">
    <property type="term" value="F:ribosomal large subunit binding"/>
    <property type="evidence" value="ECO:0007669"/>
    <property type="project" value="UniProtKB-UniRule"/>
</dbReference>
<keyword evidence="2" id="KW-0479">Metal-binding</keyword>
<evidence type="ECO:0000256" key="3">
    <source>
        <dbReference type="ARBA" id="ARBA00022741"/>
    </source>
</evidence>
<dbReference type="InterPro" id="IPR027417">
    <property type="entry name" value="P-loop_NTPase"/>
</dbReference>
<dbReference type="InterPro" id="IPR012675">
    <property type="entry name" value="Beta-grasp_dom_sf"/>
</dbReference>
<dbReference type="InterPro" id="IPR006073">
    <property type="entry name" value="GTP-bd"/>
</dbReference>
<name>A0A2P8DJB4_9ACTN</name>
<evidence type="ECO:0000259" key="8">
    <source>
        <dbReference type="PROSITE" id="PS51880"/>
    </source>
</evidence>
<dbReference type="InterPro" id="IPR004396">
    <property type="entry name" value="ATPase_YchF/OLA1"/>
</dbReference>
<dbReference type="InterPro" id="IPR023192">
    <property type="entry name" value="TGS-like_dom_sf"/>
</dbReference>
<dbReference type="CDD" id="cd01900">
    <property type="entry name" value="YchF"/>
    <property type="match status" value="1"/>
</dbReference>
<comment type="function">
    <text evidence="6">ATPase that binds to both the 70S ribosome and the 50S ribosomal subunit in a nucleotide-independent manner.</text>
</comment>